<reference evidence="4 5" key="1">
    <citation type="journal article" date="2023" name="Hortic Res">
        <title>Pangenome of water caltrop reveals structural variations and asymmetric subgenome divergence after allopolyploidization.</title>
        <authorList>
            <person name="Zhang X."/>
            <person name="Chen Y."/>
            <person name="Wang L."/>
            <person name="Yuan Y."/>
            <person name="Fang M."/>
            <person name="Shi L."/>
            <person name="Lu R."/>
            <person name="Comes H.P."/>
            <person name="Ma Y."/>
            <person name="Chen Y."/>
            <person name="Huang G."/>
            <person name="Zhou Y."/>
            <person name="Zheng Z."/>
            <person name="Qiu Y."/>
        </authorList>
    </citation>
    <scope>NUCLEOTIDE SEQUENCE [LARGE SCALE GENOMIC DNA]</scope>
    <source>
        <tissue evidence="4">Mature leaves and different stages of flower and fruit</tissue>
    </source>
</reference>
<feature type="repeat" description="PPR" evidence="3">
    <location>
        <begin position="441"/>
        <end position="475"/>
    </location>
</feature>
<dbReference type="NCBIfam" id="TIGR00756">
    <property type="entry name" value="PPR"/>
    <property type="match status" value="5"/>
</dbReference>
<dbReference type="Pfam" id="PF13041">
    <property type="entry name" value="PPR_2"/>
    <property type="match status" value="1"/>
</dbReference>
<dbReference type="EMBL" id="JAXQNO010000007">
    <property type="protein sequence ID" value="KAK4794672.1"/>
    <property type="molecule type" value="Genomic_DNA"/>
</dbReference>
<protein>
    <recommendedName>
        <fullName evidence="6">Pentatricopeptide repeat-containing protein</fullName>
    </recommendedName>
</protein>
<feature type="repeat" description="PPR" evidence="3">
    <location>
        <begin position="232"/>
        <end position="266"/>
    </location>
</feature>
<dbReference type="Pfam" id="PF12854">
    <property type="entry name" value="PPR_1"/>
    <property type="match status" value="1"/>
</dbReference>
<dbReference type="Proteomes" id="UP001346149">
    <property type="component" value="Unassembled WGS sequence"/>
</dbReference>
<evidence type="ECO:0000256" key="2">
    <source>
        <dbReference type="ARBA" id="ARBA00022737"/>
    </source>
</evidence>
<dbReference type="PANTHER" id="PTHR47939:SF2">
    <property type="entry name" value="OS03G0782900 PROTEIN"/>
    <property type="match status" value="1"/>
</dbReference>
<evidence type="ECO:0000256" key="1">
    <source>
        <dbReference type="ARBA" id="ARBA00007626"/>
    </source>
</evidence>
<accession>A0AAN7R9E5</accession>
<feature type="repeat" description="PPR" evidence="3">
    <location>
        <begin position="511"/>
        <end position="545"/>
    </location>
</feature>
<organism evidence="4 5">
    <name type="scientific">Trapa natans</name>
    <name type="common">Water chestnut</name>
    <dbReference type="NCBI Taxonomy" id="22666"/>
    <lineage>
        <taxon>Eukaryota</taxon>
        <taxon>Viridiplantae</taxon>
        <taxon>Streptophyta</taxon>
        <taxon>Embryophyta</taxon>
        <taxon>Tracheophyta</taxon>
        <taxon>Spermatophyta</taxon>
        <taxon>Magnoliopsida</taxon>
        <taxon>eudicotyledons</taxon>
        <taxon>Gunneridae</taxon>
        <taxon>Pentapetalae</taxon>
        <taxon>rosids</taxon>
        <taxon>malvids</taxon>
        <taxon>Myrtales</taxon>
        <taxon>Lythraceae</taxon>
        <taxon>Trapa</taxon>
    </lineage>
</organism>
<sequence>MRSSIYETAIRVSRALISAALSTPSTSTQNSRALTWTPSLEQTLHRQLNLSQVTPQLVSAVIDPFLLSQHSLALGFFNWATQQPNFAHDSLSYASIIKSLSTSRHFSPIDRIMKQARSQKVVLGSSVYSLIISLYVRNKKIHIARLVLDEVRRLNFDVGADVYNLVLAGLASKGRLVNAQKVLYEMLHRGLCFSTLGFGVFLWKFVMDGELDKVYRMIDDIMKTPHSEVIDGSIMAVLIVHGLCRASRHSDASQALEELRNRGWKPDFVAYRVVAEAYRESGDAVAVNSTLKKKRKLGVAPRANKYGEFILSLVSERLIYEAKEISLVLVHGSFPVDEDVLNALIGTVSGMYPDSALEFLDFLLKIGNLPTDLTLTNLSRNLCKNGRSDELLQVYQTLDSKGYFKDMDSYHLMVSSLCLSGKVKEAYAALKEMKKKGLSPNVELYNHIMEACCRDDLIRPAKRLWDEMFSSGCYGNLKTYSFLIGKLSAIGEVDEAHRLFHHMLLKGLAPDFPIYRSLVGGFCQEGKLEEASEVFNHSLKQGGPLAKSVLDNFIMHLLEGGKFTYASEVLRRVSCDISNLESHMRFLQYLAELKEIQIAIQHMEWLKETAPFMLQHVSSKLEVSLSSPTYGSAEVQQLITIIHDKFMI</sequence>
<dbReference type="Gene3D" id="1.25.40.10">
    <property type="entry name" value="Tetratricopeptide repeat domain"/>
    <property type="match status" value="4"/>
</dbReference>
<feature type="repeat" description="PPR" evidence="3">
    <location>
        <begin position="476"/>
        <end position="510"/>
    </location>
</feature>
<proteinExistence type="inferred from homology"/>
<feature type="repeat" description="PPR" evidence="3">
    <location>
        <begin position="159"/>
        <end position="193"/>
    </location>
</feature>
<dbReference type="Pfam" id="PF01535">
    <property type="entry name" value="PPR"/>
    <property type="match status" value="3"/>
</dbReference>
<dbReference type="InterPro" id="IPR050667">
    <property type="entry name" value="PPR-containing_protein"/>
</dbReference>
<keyword evidence="5" id="KW-1185">Reference proteome</keyword>
<comment type="caution">
    <text evidence="4">The sequence shown here is derived from an EMBL/GenBank/DDBJ whole genome shotgun (WGS) entry which is preliminary data.</text>
</comment>
<evidence type="ECO:0000313" key="4">
    <source>
        <dbReference type="EMBL" id="KAK4794672.1"/>
    </source>
</evidence>
<evidence type="ECO:0008006" key="6">
    <source>
        <dbReference type="Google" id="ProtNLM"/>
    </source>
</evidence>
<gene>
    <name evidence="4" type="ORF">SAY86_012666</name>
</gene>
<name>A0AAN7R9E5_TRANT</name>
<feature type="repeat" description="PPR" evidence="3">
    <location>
        <begin position="406"/>
        <end position="440"/>
    </location>
</feature>
<dbReference type="InterPro" id="IPR011990">
    <property type="entry name" value="TPR-like_helical_dom_sf"/>
</dbReference>
<keyword evidence="2" id="KW-0677">Repeat</keyword>
<evidence type="ECO:0000256" key="3">
    <source>
        <dbReference type="PROSITE-ProRule" id="PRU00708"/>
    </source>
</evidence>
<dbReference type="InterPro" id="IPR002885">
    <property type="entry name" value="PPR_rpt"/>
</dbReference>
<dbReference type="PANTHER" id="PTHR47939">
    <property type="entry name" value="MEMBRANE-ASSOCIATED SALT-INDUCIBLE PROTEIN-LIKE"/>
    <property type="match status" value="1"/>
</dbReference>
<dbReference type="AlphaFoldDB" id="A0AAN7R9E5"/>
<evidence type="ECO:0000313" key="5">
    <source>
        <dbReference type="Proteomes" id="UP001346149"/>
    </source>
</evidence>
<dbReference type="PROSITE" id="PS51375">
    <property type="entry name" value="PPR"/>
    <property type="match status" value="6"/>
</dbReference>
<comment type="similarity">
    <text evidence="1">Belongs to the PPR family. P subfamily.</text>
</comment>